<feature type="region of interest" description="Disordered" evidence="1">
    <location>
        <begin position="1"/>
        <end position="29"/>
    </location>
</feature>
<evidence type="ECO:0000256" key="1">
    <source>
        <dbReference type="SAM" id="MobiDB-lite"/>
    </source>
</evidence>
<dbReference type="EMBL" id="AEYP01049388">
    <property type="status" value="NOT_ANNOTATED_CDS"/>
    <property type="molecule type" value="Genomic_DNA"/>
</dbReference>
<sequence length="79" mass="8649">MRPQGTKPEEGPVRPPCSWPRDLKPQPSLTTRQGERLFLIAMAPESQVWAPAPPGLLQDGGLGTPPRRAVWQKTVRGGL</sequence>
<dbReference type="HOGENOM" id="CLU_2612285_0_0_1"/>
<dbReference type="Ensembl" id="ENSMPUT00000004694.1">
    <property type="protein sequence ID" value="ENSMPUP00000004613.1"/>
    <property type="gene ID" value="ENSMPUG00000004650.1"/>
</dbReference>
<protein>
    <submittedName>
        <fullName evidence="2">Uncharacterized protein</fullName>
    </submittedName>
</protein>
<reference evidence="2" key="1">
    <citation type="submission" date="2024-06" db="UniProtKB">
        <authorList>
            <consortium name="Ensembl"/>
        </authorList>
    </citation>
    <scope>IDENTIFICATION</scope>
</reference>
<proteinExistence type="predicted"/>
<name>M3XZW2_MUSPF</name>
<dbReference type="InParanoid" id="M3XZW2"/>
<accession>M3XZW2</accession>
<organism evidence="2">
    <name type="scientific">Mustela putorius furo</name>
    <name type="common">European domestic ferret</name>
    <name type="synonym">Mustela furo</name>
    <dbReference type="NCBI Taxonomy" id="9669"/>
    <lineage>
        <taxon>Eukaryota</taxon>
        <taxon>Metazoa</taxon>
        <taxon>Chordata</taxon>
        <taxon>Craniata</taxon>
        <taxon>Vertebrata</taxon>
        <taxon>Euteleostomi</taxon>
        <taxon>Mammalia</taxon>
        <taxon>Eutheria</taxon>
        <taxon>Laurasiatheria</taxon>
        <taxon>Carnivora</taxon>
        <taxon>Caniformia</taxon>
        <taxon>Musteloidea</taxon>
        <taxon>Mustelidae</taxon>
        <taxon>Mustelinae</taxon>
        <taxon>Mustela</taxon>
    </lineage>
</organism>
<evidence type="ECO:0000313" key="2">
    <source>
        <dbReference type="Ensembl" id="ENSMPUP00000004613.1"/>
    </source>
</evidence>
<dbReference type="AlphaFoldDB" id="M3XZW2"/>